<reference evidence="1 2" key="1">
    <citation type="submission" date="2017-12" db="EMBL/GenBank/DDBJ databases">
        <title>Comparative genomics of Botrytis spp.</title>
        <authorList>
            <person name="Valero-Jimenez C.A."/>
            <person name="Tapia P."/>
            <person name="Veloso J."/>
            <person name="Silva-Moreno E."/>
            <person name="Staats M."/>
            <person name="Valdes J.H."/>
            <person name="Van Kan J.A.L."/>
        </authorList>
    </citation>
    <scope>NUCLEOTIDE SEQUENCE [LARGE SCALE GENOMIC DNA]</scope>
    <source>
        <strain evidence="1 2">MUCL3349</strain>
    </source>
</reference>
<dbReference type="AlphaFoldDB" id="A0A4Z1KVP0"/>
<comment type="caution">
    <text evidence="1">The sequence shown here is derived from an EMBL/GenBank/DDBJ whole genome shotgun (WGS) entry which is preliminary data.</text>
</comment>
<gene>
    <name evidence="1" type="ORF">BPOR_0152g00010</name>
</gene>
<protein>
    <submittedName>
        <fullName evidence="1">Uncharacterized protein</fullName>
    </submittedName>
</protein>
<organism evidence="1 2">
    <name type="scientific">Botrytis porri</name>
    <dbReference type="NCBI Taxonomy" id="87229"/>
    <lineage>
        <taxon>Eukaryota</taxon>
        <taxon>Fungi</taxon>
        <taxon>Dikarya</taxon>
        <taxon>Ascomycota</taxon>
        <taxon>Pezizomycotina</taxon>
        <taxon>Leotiomycetes</taxon>
        <taxon>Helotiales</taxon>
        <taxon>Sclerotiniaceae</taxon>
        <taxon>Botrytis</taxon>
    </lineage>
</organism>
<name>A0A4Z1KVP0_9HELO</name>
<proteinExistence type="predicted"/>
<keyword evidence="2" id="KW-1185">Reference proteome</keyword>
<accession>A0A4Z1KVP0</accession>
<sequence>MGFRHRETSTQAGSQGTRPIFDTKNAWQLAMRLSNQAIIISIIVKIPHASFFAVCVFFDSKKSLPFFESQPSILASAIAWTCDIRLSIQPDSILDFFQNSLLWDQ</sequence>
<dbReference type="EMBL" id="PQXO01000152">
    <property type="protein sequence ID" value="TGO88595.1"/>
    <property type="molecule type" value="Genomic_DNA"/>
</dbReference>
<dbReference type="Proteomes" id="UP000297280">
    <property type="component" value="Unassembled WGS sequence"/>
</dbReference>
<evidence type="ECO:0000313" key="1">
    <source>
        <dbReference type="EMBL" id="TGO88595.1"/>
    </source>
</evidence>
<evidence type="ECO:0000313" key="2">
    <source>
        <dbReference type="Proteomes" id="UP000297280"/>
    </source>
</evidence>